<dbReference type="InterPro" id="IPR050155">
    <property type="entry name" value="HAD-like_hydrolase_sf"/>
</dbReference>
<dbReference type="SFLD" id="SFLDG01129">
    <property type="entry name" value="C1.5:_HAD__Beta-PGM__Phosphata"/>
    <property type="match status" value="1"/>
</dbReference>
<dbReference type="InterPro" id="IPR041492">
    <property type="entry name" value="HAD_2"/>
</dbReference>
<dbReference type="GO" id="GO:0016787">
    <property type="term" value="F:hydrolase activity"/>
    <property type="evidence" value="ECO:0007669"/>
    <property type="project" value="UniProtKB-KW"/>
</dbReference>
<dbReference type="InterPro" id="IPR036412">
    <property type="entry name" value="HAD-like_sf"/>
</dbReference>
<dbReference type="PANTHER" id="PTHR43434">
    <property type="entry name" value="PHOSPHOGLYCOLATE PHOSPHATASE"/>
    <property type="match status" value="1"/>
</dbReference>
<evidence type="ECO:0000313" key="2">
    <source>
        <dbReference type="Proteomes" id="UP000436483"/>
    </source>
</evidence>
<dbReference type="Gene3D" id="3.40.50.1000">
    <property type="entry name" value="HAD superfamily/HAD-like"/>
    <property type="match status" value="1"/>
</dbReference>
<dbReference type="GO" id="GO:0005829">
    <property type="term" value="C:cytosol"/>
    <property type="evidence" value="ECO:0007669"/>
    <property type="project" value="TreeGrafter"/>
</dbReference>
<sequence length="216" mass="23813">MFVILVDLDGTIINSGPGIINSYRYALRCMGVDCPPAEDLTWVVGPPSRRSFPKLIGAQRDVEEAVRLYREHYGEHGLFNATVYPGMREALTSLYALPARLFVCTAKPQDFAERIIEHFDLGHLFERVYGADLEGKFDDKGLLIGHIMGVERIEPTRMVMVGDRANDMLAAARHAVPGVGALWGYGDETELSEAGATVLCPSPHDLATAIRNLLQD</sequence>
<dbReference type="InterPro" id="IPR023198">
    <property type="entry name" value="PGP-like_dom2"/>
</dbReference>
<keyword evidence="1" id="KW-0378">Hydrolase</keyword>
<keyword evidence="2" id="KW-1185">Reference proteome</keyword>
<proteinExistence type="predicted"/>
<dbReference type="InterPro" id="IPR023214">
    <property type="entry name" value="HAD_sf"/>
</dbReference>
<dbReference type="PANTHER" id="PTHR43434:SF20">
    <property type="entry name" value="5'-NUCLEOTIDASE"/>
    <property type="match status" value="1"/>
</dbReference>
<dbReference type="SUPFAM" id="SSF56784">
    <property type="entry name" value="HAD-like"/>
    <property type="match status" value="1"/>
</dbReference>
<protein>
    <submittedName>
        <fullName evidence="1">HAD hydrolase-like protein</fullName>
    </submittedName>
</protein>
<dbReference type="OrthoDB" id="9782449at2"/>
<accession>A0A7X3MNG0</accession>
<dbReference type="GO" id="GO:0004713">
    <property type="term" value="F:protein tyrosine kinase activity"/>
    <property type="evidence" value="ECO:0007669"/>
    <property type="project" value="TreeGrafter"/>
</dbReference>
<dbReference type="SFLD" id="SFLDS00003">
    <property type="entry name" value="Haloacid_Dehalogenase"/>
    <property type="match status" value="1"/>
</dbReference>
<gene>
    <name evidence="1" type="ORF">GR328_02150</name>
</gene>
<comment type="caution">
    <text evidence="1">The sequence shown here is derived from an EMBL/GenBank/DDBJ whole genome shotgun (WGS) entry which is preliminary data.</text>
</comment>
<dbReference type="Pfam" id="PF13419">
    <property type="entry name" value="HAD_2"/>
    <property type="match status" value="1"/>
</dbReference>
<reference evidence="1 2" key="2">
    <citation type="submission" date="2020-01" db="EMBL/GenBank/DDBJ databases">
        <title>Microvirga sp. nov., an arsenate reduction bacterium isolated from Tibet hotspring sediments.</title>
        <authorList>
            <person name="Xian W.-D."/>
            <person name="Li W.-J."/>
        </authorList>
    </citation>
    <scope>NUCLEOTIDE SEQUENCE [LARGE SCALE GENOMIC DNA]</scope>
    <source>
        <strain evidence="1 2">KCTC 23863</strain>
    </source>
</reference>
<dbReference type="RefSeq" id="WP_160882860.1">
    <property type="nucleotide sequence ID" value="NZ_WURB01000001.1"/>
</dbReference>
<dbReference type="AlphaFoldDB" id="A0A7X3MNG0"/>
<organism evidence="1 2">
    <name type="scientific">Microvirga makkahensis</name>
    <dbReference type="NCBI Taxonomy" id="1128670"/>
    <lineage>
        <taxon>Bacteria</taxon>
        <taxon>Pseudomonadati</taxon>
        <taxon>Pseudomonadota</taxon>
        <taxon>Alphaproteobacteria</taxon>
        <taxon>Hyphomicrobiales</taxon>
        <taxon>Methylobacteriaceae</taxon>
        <taxon>Microvirga</taxon>
    </lineage>
</organism>
<reference evidence="1 2" key="1">
    <citation type="submission" date="2019-12" db="EMBL/GenBank/DDBJ databases">
        <authorList>
            <person name="Yuan C.-G."/>
        </authorList>
    </citation>
    <scope>NUCLEOTIDE SEQUENCE [LARGE SCALE GENOMIC DNA]</scope>
    <source>
        <strain evidence="1 2">KCTC 23863</strain>
    </source>
</reference>
<evidence type="ECO:0000313" key="1">
    <source>
        <dbReference type="EMBL" id="MXQ10274.1"/>
    </source>
</evidence>
<dbReference type="Proteomes" id="UP000436483">
    <property type="component" value="Unassembled WGS sequence"/>
</dbReference>
<dbReference type="Gene3D" id="1.10.150.240">
    <property type="entry name" value="Putative phosphatase, domain 2"/>
    <property type="match status" value="1"/>
</dbReference>
<name>A0A7X3MNG0_9HYPH</name>
<dbReference type="EMBL" id="WURB01000001">
    <property type="protein sequence ID" value="MXQ10274.1"/>
    <property type="molecule type" value="Genomic_DNA"/>
</dbReference>